<dbReference type="SMART" id="SM01091">
    <property type="entry name" value="CorC_HlyC"/>
    <property type="match status" value="1"/>
</dbReference>
<dbReference type="SUPFAM" id="SSF56176">
    <property type="entry name" value="FAD-binding/transporter-associated domain-like"/>
    <property type="match status" value="1"/>
</dbReference>
<dbReference type="EMBL" id="JADIMR010000001">
    <property type="protein sequence ID" value="MBO8446128.1"/>
    <property type="molecule type" value="Genomic_DNA"/>
</dbReference>
<feature type="domain" description="CBS" evidence="12">
    <location>
        <begin position="206"/>
        <end position="267"/>
    </location>
</feature>
<evidence type="ECO:0000256" key="8">
    <source>
        <dbReference type="ARBA" id="ARBA00023136"/>
    </source>
</evidence>
<dbReference type="InterPro" id="IPR046342">
    <property type="entry name" value="CBS_dom_sf"/>
</dbReference>
<accession>A0A9D9EES8</accession>
<dbReference type="GO" id="GO:0005886">
    <property type="term" value="C:plasma membrane"/>
    <property type="evidence" value="ECO:0007669"/>
    <property type="project" value="UniProtKB-SubCell"/>
</dbReference>
<evidence type="ECO:0000256" key="3">
    <source>
        <dbReference type="ARBA" id="ARBA00022475"/>
    </source>
</evidence>
<keyword evidence="7 9" id="KW-0129">CBS domain</keyword>
<evidence type="ECO:0000256" key="2">
    <source>
        <dbReference type="ARBA" id="ARBA00006337"/>
    </source>
</evidence>
<evidence type="ECO:0000256" key="6">
    <source>
        <dbReference type="ARBA" id="ARBA00022989"/>
    </source>
</evidence>
<dbReference type="CDD" id="cd04590">
    <property type="entry name" value="CBS_pair_CorC_HlyC_assoc"/>
    <property type="match status" value="1"/>
</dbReference>
<keyword evidence="3" id="KW-1003">Cell membrane</keyword>
<feature type="domain" description="CNNM transmembrane" evidence="13">
    <location>
        <begin position="2"/>
        <end position="190"/>
    </location>
</feature>
<feature type="transmembrane region" description="Helical" evidence="11">
    <location>
        <begin position="96"/>
        <end position="114"/>
    </location>
</feature>
<dbReference type="GO" id="GO:0050660">
    <property type="term" value="F:flavin adenine dinucleotide binding"/>
    <property type="evidence" value="ECO:0007669"/>
    <property type="project" value="InterPro"/>
</dbReference>
<dbReference type="PANTHER" id="PTHR22777">
    <property type="entry name" value="HEMOLYSIN-RELATED"/>
    <property type="match status" value="1"/>
</dbReference>
<evidence type="ECO:0000256" key="9">
    <source>
        <dbReference type="PROSITE-ProRule" id="PRU00703"/>
    </source>
</evidence>
<sequence length="430" mass="48386">MAVTTIILLFIALIILMLFSAYTSASEVAFFALKPVDLEQLNESGSANDKLVLKLTSQPDRLLSTILITNDLVNMGTVLVASTLLSMLVDMESNPVLSFILETVLLTFLLLLFGENIPKIFAANYTLKFARFSARIMYVLEKILYPFSWLLVKPVARVNKVEHSGRNLTMDELSQAYEITSDSIDEDKDILEGIIKFSDIDAAAAMTPRVDVVAVEDCLSFADVIKVINDSAYSRMPVYHETLDNIAGVLYVKDLIAHIEEEDFNWLSVVRKAYFVPQSKRINSLLEDFKQNKTHMAIVVDEFGGTAGIITMEDVMEEIVGDIDDEHDDTEHLYVKLNDNSYLCEGKLLLNDMYKIDGIERRDFDKICGEADTLAGLILEMQGEIPPQETKIEHKNYTFKIVSADSRRIKTVKVTINKPEEKEDENPAGK</sequence>
<proteinExistence type="inferred from homology"/>
<evidence type="ECO:0000256" key="5">
    <source>
        <dbReference type="ARBA" id="ARBA00022737"/>
    </source>
</evidence>
<dbReference type="Pfam" id="PF01595">
    <property type="entry name" value="CNNM"/>
    <property type="match status" value="1"/>
</dbReference>
<dbReference type="InterPro" id="IPR005170">
    <property type="entry name" value="Transptr-assoc_dom"/>
</dbReference>
<dbReference type="InterPro" id="IPR044751">
    <property type="entry name" value="Ion_transp-like_CBS"/>
</dbReference>
<dbReference type="InterPro" id="IPR016169">
    <property type="entry name" value="FAD-bd_PCMH_sub2"/>
</dbReference>
<dbReference type="AlphaFoldDB" id="A0A9D9EES8"/>
<evidence type="ECO:0000313" key="15">
    <source>
        <dbReference type="Proteomes" id="UP000823637"/>
    </source>
</evidence>
<dbReference type="Gene3D" id="3.30.465.10">
    <property type="match status" value="1"/>
</dbReference>
<dbReference type="SUPFAM" id="SSF54631">
    <property type="entry name" value="CBS-domain pair"/>
    <property type="match status" value="1"/>
</dbReference>
<evidence type="ECO:0000256" key="7">
    <source>
        <dbReference type="ARBA" id="ARBA00023122"/>
    </source>
</evidence>
<comment type="subcellular location">
    <subcellularLocation>
        <location evidence="1">Cell membrane</location>
        <topology evidence="1">Multi-pass membrane protein</topology>
    </subcellularLocation>
</comment>
<organism evidence="14 15">
    <name type="scientific">Candidatus Enterocola intestinipullorum</name>
    <dbReference type="NCBI Taxonomy" id="2840783"/>
    <lineage>
        <taxon>Bacteria</taxon>
        <taxon>Pseudomonadati</taxon>
        <taxon>Bacteroidota</taxon>
        <taxon>Bacteroidia</taxon>
        <taxon>Bacteroidales</taxon>
        <taxon>Candidatus Enterocola</taxon>
    </lineage>
</organism>
<feature type="transmembrane region" description="Helical" evidence="11">
    <location>
        <begin position="72"/>
        <end position="89"/>
    </location>
</feature>
<dbReference type="FunFam" id="3.10.580.10:FF:000002">
    <property type="entry name" value="Magnesium/cobalt efflux protein CorC"/>
    <property type="match status" value="1"/>
</dbReference>
<reference evidence="14" key="1">
    <citation type="submission" date="2020-10" db="EMBL/GenBank/DDBJ databases">
        <authorList>
            <person name="Gilroy R."/>
        </authorList>
    </citation>
    <scope>NUCLEOTIDE SEQUENCE</scope>
    <source>
        <strain evidence="14">D3-1215</strain>
    </source>
</reference>
<keyword evidence="8 10" id="KW-0472">Membrane</keyword>
<dbReference type="PANTHER" id="PTHR22777:SF32">
    <property type="entry name" value="UPF0053 INNER MEMBRANE PROTEIN YFJD"/>
    <property type="match status" value="1"/>
</dbReference>
<comment type="caution">
    <text evidence="14">The sequence shown here is derived from an EMBL/GenBank/DDBJ whole genome shotgun (WGS) entry which is preliminary data.</text>
</comment>
<evidence type="ECO:0000259" key="12">
    <source>
        <dbReference type="PROSITE" id="PS51371"/>
    </source>
</evidence>
<keyword evidence="5" id="KW-0677">Repeat</keyword>
<dbReference type="Proteomes" id="UP000823637">
    <property type="component" value="Unassembled WGS sequence"/>
</dbReference>
<reference evidence="14" key="2">
    <citation type="journal article" date="2021" name="PeerJ">
        <title>Extensive microbial diversity within the chicken gut microbiome revealed by metagenomics and culture.</title>
        <authorList>
            <person name="Gilroy R."/>
            <person name="Ravi A."/>
            <person name="Getino M."/>
            <person name="Pursley I."/>
            <person name="Horton D.L."/>
            <person name="Alikhan N.F."/>
            <person name="Baker D."/>
            <person name="Gharbi K."/>
            <person name="Hall N."/>
            <person name="Watson M."/>
            <person name="Adriaenssens E.M."/>
            <person name="Foster-Nyarko E."/>
            <person name="Jarju S."/>
            <person name="Secka A."/>
            <person name="Antonio M."/>
            <person name="Oren A."/>
            <person name="Chaudhuri R.R."/>
            <person name="La Ragione R."/>
            <person name="Hildebrand F."/>
            <person name="Pallen M.J."/>
        </authorList>
    </citation>
    <scope>NUCLEOTIDE SEQUENCE</scope>
    <source>
        <strain evidence="14">D3-1215</strain>
    </source>
</reference>
<name>A0A9D9EES8_9BACT</name>
<evidence type="ECO:0000256" key="1">
    <source>
        <dbReference type="ARBA" id="ARBA00004651"/>
    </source>
</evidence>
<dbReference type="InterPro" id="IPR036318">
    <property type="entry name" value="FAD-bd_PCMH-like_sf"/>
</dbReference>
<evidence type="ECO:0000256" key="4">
    <source>
        <dbReference type="ARBA" id="ARBA00022692"/>
    </source>
</evidence>
<dbReference type="InterPro" id="IPR019862">
    <property type="entry name" value="Motility-assoc_prot_GldE"/>
</dbReference>
<dbReference type="Gene3D" id="3.10.580.10">
    <property type="entry name" value="CBS-domain"/>
    <property type="match status" value="1"/>
</dbReference>
<dbReference type="Pfam" id="PF00571">
    <property type="entry name" value="CBS"/>
    <property type="match status" value="1"/>
</dbReference>
<dbReference type="Pfam" id="PF03471">
    <property type="entry name" value="CorC_HlyC"/>
    <property type="match status" value="1"/>
</dbReference>
<comment type="similarity">
    <text evidence="2">Belongs to the UPF0053 family.</text>
</comment>
<protein>
    <submittedName>
        <fullName evidence="14">Gliding motility-associated protein GldE</fullName>
    </submittedName>
</protein>
<dbReference type="InterPro" id="IPR000644">
    <property type="entry name" value="CBS_dom"/>
</dbReference>
<dbReference type="PROSITE" id="PS51371">
    <property type="entry name" value="CBS"/>
    <property type="match status" value="2"/>
</dbReference>
<evidence type="ECO:0000259" key="13">
    <source>
        <dbReference type="PROSITE" id="PS51846"/>
    </source>
</evidence>
<dbReference type="NCBIfam" id="TIGR03520">
    <property type="entry name" value="GldE"/>
    <property type="match status" value="1"/>
</dbReference>
<gene>
    <name evidence="14" type="primary">gldE</name>
    <name evidence="14" type="ORF">IAC32_00045</name>
</gene>
<feature type="domain" description="CBS" evidence="12">
    <location>
        <begin position="269"/>
        <end position="326"/>
    </location>
</feature>
<dbReference type="PROSITE" id="PS51846">
    <property type="entry name" value="CNNM"/>
    <property type="match status" value="1"/>
</dbReference>
<evidence type="ECO:0000256" key="10">
    <source>
        <dbReference type="PROSITE-ProRule" id="PRU01193"/>
    </source>
</evidence>
<keyword evidence="4 10" id="KW-0812">Transmembrane</keyword>
<evidence type="ECO:0000256" key="11">
    <source>
        <dbReference type="SAM" id="Phobius"/>
    </source>
</evidence>
<evidence type="ECO:0000313" key="14">
    <source>
        <dbReference type="EMBL" id="MBO8446128.1"/>
    </source>
</evidence>
<dbReference type="InterPro" id="IPR002550">
    <property type="entry name" value="CNNM"/>
</dbReference>
<keyword evidence="6 10" id="KW-1133">Transmembrane helix</keyword>